<dbReference type="PANTHER" id="PTHR12563:SF15">
    <property type="entry name" value="GLYCEROL-3-PHOSPHATE ACYLTRANSFERASE 2, MITOCHONDRIAL"/>
    <property type="match status" value="1"/>
</dbReference>
<dbReference type="GO" id="GO:0034587">
    <property type="term" value="P:piRNA processing"/>
    <property type="evidence" value="ECO:0007669"/>
    <property type="project" value="TreeGrafter"/>
</dbReference>
<name>A0A663NAX3_ATHCN</name>
<dbReference type="GO" id="GO:0008654">
    <property type="term" value="P:phospholipid biosynthetic process"/>
    <property type="evidence" value="ECO:0007669"/>
    <property type="project" value="TreeGrafter"/>
</dbReference>
<feature type="region of interest" description="Disordered" evidence="1">
    <location>
        <begin position="452"/>
        <end position="471"/>
    </location>
</feature>
<organism evidence="2 3">
    <name type="scientific">Athene cunicularia</name>
    <name type="common">Burrowing owl</name>
    <name type="synonym">Speotyto cunicularia</name>
    <dbReference type="NCBI Taxonomy" id="194338"/>
    <lineage>
        <taxon>Eukaryota</taxon>
        <taxon>Metazoa</taxon>
        <taxon>Chordata</taxon>
        <taxon>Craniata</taxon>
        <taxon>Vertebrata</taxon>
        <taxon>Euteleostomi</taxon>
        <taxon>Archelosauria</taxon>
        <taxon>Archosauria</taxon>
        <taxon>Dinosauria</taxon>
        <taxon>Saurischia</taxon>
        <taxon>Theropoda</taxon>
        <taxon>Coelurosauria</taxon>
        <taxon>Aves</taxon>
        <taxon>Neognathae</taxon>
        <taxon>Neoaves</taxon>
        <taxon>Telluraves</taxon>
        <taxon>Strigiformes</taxon>
        <taxon>Strigidae</taxon>
        <taxon>Athene</taxon>
    </lineage>
</organism>
<keyword evidence="3" id="KW-1185">Reference proteome</keyword>
<reference evidence="2" key="1">
    <citation type="submission" date="2025-08" db="UniProtKB">
        <authorList>
            <consortium name="Ensembl"/>
        </authorList>
    </citation>
    <scope>IDENTIFICATION</scope>
</reference>
<dbReference type="Ensembl" id="ENSACUT00000023595.1">
    <property type="protein sequence ID" value="ENSACUP00000022135.1"/>
    <property type="gene ID" value="ENSACUG00000014776.1"/>
</dbReference>
<dbReference type="GO" id="GO:0006072">
    <property type="term" value="P:glycerol-3-phosphate metabolic process"/>
    <property type="evidence" value="ECO:0007669"/>
    <property type="project" value="TreeGrafter"/>
</dbReference>
<dbReference type="GO" id="GO:0006631">
    <property type="term" value="P:fatty acid metabolic process"/>
    <property type="evidence" value="ECO:0007669"/>
    <property type="project" value="TreeGrafter"/>
</dbReference>
<dbReference type="Proteomes" id="UP000472269">
    <property type="component" value="Unplaced"/>
</dbReference>
<reference evidence="2" key="2">
    <citation type="submission" date="2025-09" db="UniProtKB">
        <authorList>
            <consortium name="Ensembl"/>
        </authorList>
    </citation>
    <scope>IDENTIFICATION</scope>
</reference>
<evidence type="ECO:0000313" key="3">
    <source>
        <dbReference type="Proteomes" id="UP000472269"/>
    </source>
</evidence>
<evidence type="ECO:0000256" key="1">
    <source>
        <dbReference type="SAM" id="MobiDB-lite"/>
    </source>
</evidence>
<accession>A0A663NAX3</accession>
<dbReference type="GO" id="GO:0031966">
    <property type="term" value="C:mitochondrial membrane"/>
    <property type="evidence" value="ECO:0007669"/>
    <property type="project" value="TreeGrafter"/>
</dbReference>
<dbReference type="AlphaFoldDB" id="A0A663NAX3"/>
<proteinExistence type="predicted"/>
<protein>
    <recommendedName>
        <fullName evidence="4">Phospholipid/glycerol acyltransferase domain-containing protein</fullName>
    </recommendedName>
</protein>
<dbReference type="InterPro" id="IPR022284">
    <property type="entry name" value="GPAT/DHAPAT"/>
</dbReference>
<dbReference type="GO" id="GO:0019432">
    <property type="term" value="P:triglyceride biosynthetic process"/>
    <property type="evidence" value="ECO:0007669"/>
    <property type="project" value="TreeGrafter"/>
</dbReference>
<evidence type="ECO:0000313" key="2">
    <source>
        <dbReference type="Ensembl" id="ENSACUP00000022135.1"/>
    </source>
</evidence>
<evidence type="ECO:0008006" key="4">
    <source>
        <dbReference type="Google" id="ProtNLM"/>
    </source>
</evidence>
<dbReference type="GO" id="GO:0004366">
    <property type="term" value="F:glycerol-3-phosphate O-acyltransferase activity"/>
    <property type="evidence" value="ECO:0007669"/>
    <property type="project" value="TreeGrafter"/>
</dbReference>
<sequence length="471" mass="50683">MRRDPLGGCTAEGRQPLGFRAALWGHFPQFFFFLVQAVSCSLLCCLGGETEAGKGGLSNVSVVVWGQPWPLAGLLTGLFSCRLCNWALLKLLNCLFLNVQLHRGQLEMVLRARKTPDVPLVFLSTHKSPLDGLLLSFLLFSQGLGVPRVTVGGQACSSRLRALLSRLGGIFLPLRMGQMPSKQDEGLPGAVLAVVSPAWGVRRGRQESGLQPSACPHRGKAPPGICWVIPLGMPAAASSPCGARGRGLFPRWLTIASPSLADGVSCSAVMAVAITSVLLLHKHREVRHGDFAWLLEKILLGQHDVGFSGQLCVLVQHSLILLKAHITCYHLSPIGDIAVVPKASAEALSVLSHHSAAILPVLAHEAVGGEERGVGDWGHQGLGTWGKSGTPFSRQPVPSAPCWFHQSLPSPRLFLQLSEPQGSPGFLLFLWRLLSPVLRTYTRAVAFLGRPSWPQTGRPPPQRGQLLLQPH</sequence>
<dbReference type="PANTHER" id="PTHR12563">
    <property type="entry name" value="GLYCEROL-3-PHOSPHATE ACYLTRANSFERASE"/>
    <property type="match status" value="1"/>
</dbReference>